<evidence type="ECO:0000256" key="3">
    <source>
        <dbReference type="ARBA" id="ARBA00022692"/>
    </source>
</evidence>
<keyword evidence="4 6" id="KW-1133">Transmembrane helix</keyword>
<sequence length="518" mass="56102">MKVNPKAKSFFKSLLRNKSIEEIREEAAASGMNRTLTRLDLISIGIGCTIGSGIFVLTGMVARDYTGPSIAVSFLIAGVASSLTAFSYAELASMVPASGSAYAYASATVGEFCSWLVATNLFLEYIVGASTIAVGWCDYLKSFLHITFNVEMGSLLTSSPVQYHPDTQEMRVDGSSYINIPAIFIVAAITTIHVVGVKESSIMNNIIVVIKVLAILLFILFGIQYIDPKNYVPFVPDRKGSAFGVIGIIRGAQKLFLSFIGFDAVASASQESINPKKDLPVGIIVSLLFCTLLYIAVSVVMTGISKYTLIQEGSISHIFSKFPKTKWLEVVISLGALAGLSSAILIMLMAQPRLFMSMSNDGLLPKMMGKLHPKFKTPYWSTIITGIIVSALSGFLPVNVLADMASCGALVVFTLVNIAVIVLKKTRPNLERGYVVPLGKYFCPVLGALITVSLLLLSELQTLIRMAIYLLLSILAYFIYPFTRSNLSDGTFFGKPGLVEYTENGFNKKSQTGENNSM</sequence>
<evidence type="ECO:0000256" key="5">
    <source>
        <dbReference type="ARBA" id="ARBA00023136"/>
    </source>
</evidence>
<dbReference type="Pfam" id="PF13520">
    <property type="entry name" value="AA_permease_2"/>
    <property type="match status" value="1"/>
</dbReference>
<dbReference type="InterPro" id="IPR002293">
    <property type="entry name" value="AA/rel_permease1"/>
</dbReference>
<feature type="transmembrane region" description="Helical" evidence="6">
    <location>
        <begin position="68"/>
        <end position="89"/>
    </location>
</feature>
<dbReference type="AlphaFoldDB" id="A0A1R1XVD7"/>
<evidence type="ECO:0000256" key="2">
    <source>
        <dbReference type="ARBA" id="ARBA00022448"/>
    </source>
</evidence>
<comment type="subcellular location">
    <subcellularLocation>
        <location evidence="1">Membrane</location>
        <topology evidence="1">Multi-pass membrane protein</topology>
    </subcellularLocation>
</comment>
<evidence type="ECO:0000313" key="7">
    <source>
        <dbReference type="EMBL" id="OMJ18600.1"/>
    </source>
</evidence>
<evidence type="ECO:0000256" key="1">
    <source>
        <dbReference type="ARBA" id="ARBA00004141"/>
    </source>
</evidence>
<feature type="transmembrane region" description="Helical" evidence="6">
    <location>
        <begin position="435"/>
        <end position="457"/>
    </location>
</feature>
<evidence type="ECO:0000256" key="6">
    <source>
        <dbReference type="SAM" id="Phobius"/>
    </source>
</evidence>
<evidence type="ECO:0000256" key="4">
    <source>
        <dbReference type="ARBA" id="ARBA00022989"/>
    </source>
</evidence>
<feature type="transmembrane region" description="Helical" evidence="6">
    <location>
        <begin position="330"/>
        <end position="350"/>
    </location>
</feature>
<dbReference type="PIRSF" id="PIRSF006060">
    <property type="entry name" value="AA_transporter"/>
    <property type="match status" value="1"/>
</dbReference>
<dbReference type="PANTHER" id="PTHR43243:SF4">
    <property type="entry name" value="CATIONIC AMINO ACID TRANSPORTER 4"/>
    <property type="match status" value="1"/>
</dbReference>
<dbReference type="EMBL" id="LSSM01003234">
    <property type="protein sequence ID" value="OMJ18600.1"/>
    <property type="molecule type" value="Genomic_DNA"/>
</dbReference>
<comment type="caution">
    <text evidence="7">The sequence shown here is derived from an EMBL/GenBank/DDBJ whole genome shotgun (WGS) entry which is preliminary data.</text>
</comment>
<feature type="transmembrane region" description="Helical" evidence="6">
    <location>
        <begin position="177"/>
        <end position="196"/>
    </location>
</feature>
<gene>
    <name evidence="7" type="ORF">AYI69_g6945</name>
</gene>
<feature type="transmembrane region" description="Helical" evidence="6">
    <location>
        <begin position="402"/>
        <end position="423"/>
    </location>
</feature>
<accession>A0A1R1XVD7</accession>
<organism evidence="7 8">
    <name type="scientific">Smittium culicis</name>
    <dbReference type="NCBI Taxonomy" id="133412"/>
    <lineage>
        <taxon>Eukaryota</taxon>
        <taxon>Fungi</taxon>
        <taxon>Fungi incertae sedis</taxon>
        <taxon>Zoopagomycota</taxon>
        <taxon>Kickxellomycotina</taxon>
        <taxon>Harpellomycetes</taxon>
        <taxon>Harpellales</taxon>
        <taxon>Legeriomycetaceae</taxon>
        <taxon>Smittium</taxon>
    </lineage>
</organism>
<keyword evidence="2" id="KW-0813">Transport</keyword>
<keyword evidence="3 6" id="KW-0812">Transmembrane</keyword>
<feature type="transmembrane region" description="Helical" evidence="6">
    <location>
        <begin position="377"/>
        <end position="396"/>
    </location>
</feature>
<feature type="transmembrane region" description="Helical" evidence="6">
    <location>
        <begin position="208"/>
        <end position="226"/>
    </location>
</feature>
<dbReference type="GO" id="GO:0015171">
    <property type="term" value="F:amino acid transmembrane transporter activity"/>
    <property type="evidence" value="ECO:0007669"/>
    <property type="project" value="TreeGrafter"/>
</dbReference>
<feature type="transmembrane region" description="Helical" evidence="6">
    <location>
        <begin position="101"/>
        <end position="123"/>
    </location>
</feature>
<evidence type="ECO:0000313" key="8">
    <source>
        <dbReference type="Proteomes" id="UP000187429"/>
    </source>
</evidence>
<name>A0A1R1XVD7_9FUNG</name>
<dbReference type="Gene3D" id="1.20.1740.10">
    <property type="entry name" value="Amino acid/polyamine transporter I"/>
    <property type="match status" value="1"/>
</dbReference>
<proteinExistence type="predicted"/>
<dbReference type="OrthoDB" id="5982228at2759"/>
<keyword evidence="8" id="KW-1185">Reference proteome</keyword>
<feature type="transmembrane region" description="Helical" evidence="6">
    <location>
        <begin position="463"/>
        <end position="480"/>
    </location>
</feature>
<protein>
    <submittedName>
        <fullName evidence="7">Putative amino acid permease YfnA</fullName>
    </submittedName>
</protein>
<reference evidence="8" key="1">
    <citation type="submission" date="2017-01" db="EMBL/GenBank/DDBJ databases">
        <authorList>
            <person name="Wang Y."/>
            <person name="White M."/>
            <person name="Kvist S."/>
            <person name="Moncalvo J.-M."/>
        </authorList>
    </citation>
    <scope>NUCLEOTIDE SEQUENCE [LARGE SCALE GENOMIC DNA]</scope>
    <source>
        <strain evidence="8">ID-206-W2</strain>
    </source>
</reference>
<dbReference type="Proteomes" id="UP000187429">
    <property type="component" value="Unassembled WGS sequence"/>
</dbReference>
<feature type="transmembrane region" description="Helical" evidence="6">
    <location>
        <begin position="283"/>
        <end position="310"/>
    </location>
</feature>
<dbReference type="GO" id="GO:0016020">
    <property type="term" value="C:membrane"/>
    <property type="evidence" value="ECO:0007669"/>
    <property type="project" value="UniProtKB-SubCell"/>
</dbReference>
<keyword evidence="5 6" id="KW-0472">Membrane</keyword>
<feature type="transmembrane region" description="Helical" evidence="6">
    <location>
        <begin position="41"/>
        <end position="62"/>
    </location>
</feature>
<dbReference type="PANTHER" id="PTHR43243">
    <property type="entry name" value="INNER MEMBRANE TRANSPORTER YGJI-RELATED"/>
    <property type="match status" value="1"/>
</dbReference>